<feature type="region of interest" description="Disordered" evidence="1">
    <location>
        <begin position="147"/>
        <end position="187"/>
    </location>
</feature>
<name>A0ABR1WD32_9PEZI</name>
<feature type="compositionally biased region" description="Acidic residues" evidence="1">
    <location>
        <begin position="153"/>
        <end position="170"/>
    </location>
</feature>
<organism evidence="2 3">
    <name type="scientific">Apiospora saccharicola</name>
    <dbReference type="NCBI Taxonomy" id="335842"/>
    <lineage>
        <taxon>Eukaryota</taxon>
        <taxon>Fungi</taxon>
        <taxon>Dikarya</taxon>
        <taxon>Ascomycota</taxon>
        <taxon>Pezizomycotina</taxon>
        <taxon>Sordariomycetes</taxon>
        <taxon>Xylariomycetidae</taxon>
        <taxon>Amphisphaeriales</taxon>
        <taxon>Apiosporaceae</taxon>
        <taxon>Apiospora</taxon>
    </lineage>
</organism>
<evidence type="ECO:0000256" key="1">
    <source>
        <dbReference type="SAM" id="MobiDB-lite"/>
    </source>
</evidence>
<protein>
    <submittedName>
        <fullName evidence="2">Uncharacterized protein</fullName>
    </submittedName>
</protein>
<accession>A0ABR1WD32</accession>
<sequence>MINSSRTLGWNKTTYISYQRNTLARRDLAPPEPVLPAVPMDGEQKQELDVVEWEHPYKVGKHAPLIARPGPLHTTGERLDSFFLYDRRSHLGTCPDNIPRWRRPFTSSRGSPPNLMEVAVLWDYGLGPSDPVEEHNFIAAAASIGRVGKREDDEQGEEQEEDEQGEEELEQNLGQNKSMLPTPKTSYIYSTNSQHNFFPFSFNLTISHAPP</sequence>
<feature type="compositionally biased region" description="Polar residues" evidence="1">
    <location>
        <begin position="177"/>
        <end position="187"/>
    </location>
</feature>
<dbReference type="EMBL" id="JAQQWM010000001">
    <property type="protein sequence ID" value="KAK8081419.1"/>
    <property type="molecule type" value="Genomic_DNA"/>
</dbReference>
<proteinExistence type="predicted"/>
<reference evidence="2 3" key="1">
    <citation type="submission" date="2023-01" db="EMBL/GenBank/DDBJ databases">
        <title>Analysis of 21 Apiospora genomes using comparative genomics revels a genus with tremendous synthesis potential of carbohydrate active enzymes and secondary metabolites.</title>
        <authorList>
            <person name="Sorensen T."/>
        </authorList>
    </citation>
    <scope>NUCLEOTIDE SEQUENCE [LARGE SCALE GENOMIC DNA]</scope>
    <source>
        <strain evidence="2 3">CBS 83171</strain>
    </source>
</reference>
<comment type="caution">
    <text evidence="2">The sequence shown here is derived from an EMBL/GenBank/DDBJ whole genome shotgun (WGS) entry which is preliminary data.</text>
</comment>
<evidence type="ECO:0000313" key="3">
    <source>
        <dbReference type="Proteomes" id="UP001446871"/>
    </source>
</evidence>
<gene>
    <name evidence="2" type="ORF">PG996_000200</name>
</gene>
<dbReference type="Proteomes" id="UP001446871">
    <property type="component" value="Unassembled WGS sequence"/>
</dbReference>
<evidence type="ECO:0000313" key="2">
    <source>
        <dbReference type="EMBL" id="KAK8081419.1"/>
    </source>
</evidence>
<keyword evidence="3" id="KW-1185">Reference proteome</keyword>